<organism evidence="1 2">
    <name type="scientific">Paraburkholderia silvatlantica</name>
    <dbReference type="NCBI Taxonomy" id="321895"/>
    <lineage>
        <taxon>Bacteria</taxon>
        <taxon>Pseudomonadati</taxon>
        <taxon>Pseudomonadota</taxon>
        <taxon>Betaproteobacteria</taxon>
        <taxon>Burkholderiales</taxon>
        <taxon>Burkholderiaceae</taxon>
        <taxon>Paraburkholderia</taxon>
    </lineage>
</organism>
<protein>
    <submittedName>
        <fullName evidence="1">Uncharacterized protein</fullName>
    </submittedName>
</protein>
<sequence>MRAGNSSGCVDQFFNMVGMGVCEQDRVDLGWFDTGKR</sequence>
<accession>A0ABR6FKR2</accession>
<dbReference type="Proteomes" id="UP000533533">
    <property type="component" value="Unassembled WGS sequence"/>
</dbReference>
<evidence type="ECO:0000313" key="2">
    <source>
        <dbReference type="Proteomes" id="UP000533533"/>
    </source>
</evidence>
<reference evidence="1 2" key="1">
    <citation type="submission" date="2020-08" db="EMBL/GenBank/DDBJ databases">
        <title>Genomic Encyclopedia of Type Strains, Phase IV (KMG-V): Genome sequencing to study the core and pangenomes of soil and plant-associated prokaryotes.</title>
        <authorList>
            <person name="Whitman W."/>
        </authorList>
    </citation>
    <scope>NUCLEOTIDE SEQUENCE [LARGE SCALE GENOMIC DNA]</scope>
    <source>
        <strain evidence="1 2">SRMrh-85</strain>
    </source>
</reference>
<dbReference type="EMBL" id="JACHVZ010000006">
    <property type="protein sequence ID" value="MBB2928025.1"/>
    <property type="molecule type" value="Genomic_DNA"/>
</dbReference>
<proteinExistence type="predicted"/>
<evidence type="ECO:0000313" key="1">
    <source>
        <dbReference type="EMBL" id="MBB2928025.1"/>
    </source>
</evidence>
<keyword evidence="2" id="KW-1185">Reference proteome</keyword>
<comment type="caution">
    <text evidence="1">The sequence shown here is derived from an EMBL/GenBank/DDBJ whole genome shotgun (WGS) entry which is preliminary data.</text>
</comment>
<name>A0ABR6FKR2_9BURK</name>
<gene>
    <name evidence="1" type="ORF">FHX59_002446</name>
</gene>